<evidence type="ECO:0000313" key="6">
    <source>
        <dbReference type="EMBL" id="OEK04821.1"/>
    </source>
</evidence>
<dbReference type="AlphaFoldDB" id="A0A1E5T0C7"/>
<dbReference type="InterPro" id="IPR020449">
    <property type="entry name" value="Tscrpt_reg_AraC-type_HTH"/>
</dbReference>
<dbReference type="SUPFAM" id="SSF46689">
    <property type="entry name" value="Homeodomain-like"/>
    <property type="match status" value="1"/>
</dbReference>
<accession>A0A1E5T0C7</accession>
<keyword evidence="4" id="KW-0812">Transmembrane</keyword>
<dbReference type="Proteomes" id="UP000095552">
    <property type="component" value="Unassembled WGS sequence"/>
</dbReference>
<feature type="transmembrane region" description="Helical" evidence="4">
    <location>
        <begin position="175"/>
        <end position="196"/>
    </location>
</feature>
<dbReference type="SMART" id="SM00342">
    <property type="entry name" value="HTH_ARAC"/>
    <property type="match status" value="1"/>
</dbReference>
<name>A0A1E5T0C7_9BACT</name>
<dbReference type="Gene3D" id="1.10.10.60">
    <property type="entry name" value="Homeodomain-like"/>
    <property type="match status" value="1"/>
</dbReference>
<dbReference type="GO" id="GO:0043565">
    <property type="term" value="F:sequence-specific DNA binding"/>
    <property type="evidence" value="ECO:0007669"/>
    <property type="project" value="InterPro"/>
</dbReference>
<dbReference type="PROSITE" id="PS01124">
    <property type="entry name" value="HTH_ARAC_FAMILY_2"/>
    <property type="match status" value="1"/>
</dbReference>
<dbReference type="STRING" id="1563681.BFP71_15385"/>
<evidence type="ECO:0000256" key="1">
    <source>
        <dbReference type="ARBA" id="ARBA00023015"/>
    </source>
</evidence>
<evidence type="ECO:0000313" key="7">
    <source>
        <dbReference type="Proteomes" id="UP000095552"/>
    </source>
</evidence>
<proteinExistence type="predicted"/>
<keyword evidence="3" id="KW-0804">Transcription</keyword>
<organism evidence="6 7">
    <name type="scientific">Roseivirga misakiensis</name>
    <dbReference type="NCBI Taxonomy" id="1563681"/>
    <lineage>
        <taxon>Bacteria</taxon>
        <taxon>Pseudomonadati</taxon>
        <taxon>Bacteroidota</taxon>
        <taxon>Cytophagia</taxon>
        <taxon>Cytophagales</taxon>
        <taxon>Roseivirgaceae</taxon>
        <taxon>Roseivirga</taxon>
    </lineage>
</organism>
<dbReference type="PANTHER" id="PTHR43280:SF29">
    <property type="entry name" value="ARAC-FAMILY TRANSCRIPTIONAL REGULATOR"/>
    <property type="match status" value="1"/>
</dbReference>
<feature type="domain" description="HTH araC/xylS-type" evidence="5">
    <location>
        <begin position="262"/>
        <end position="370"/>
    </location>
</feature>
<comment type="caution">
    <text evidence="6">The sequence shown here is derived from an EMBL/GenBank/DDBJ whole genome shotgun (WGS) entry which is preliminary data.</text>
</comment>
<dbReference type="PANTHER" id="PTHR43280">
    <property type="entry name" value="ARAC-FAMILY TRANSCRIPTIONAL REGULATOR"/>
    <property type="match status" value="1"/>
</dbReference>
<feature type="transmembrane region" description="Helical" evidence="4">
    <location>
        <begin position="97"/>
        <end position="120"/>
    </location>
</feature>
<dbReference type="GO" id="GO:0003700">
    <property type="term" value="F:DNA-binding transcription factor activity"/>
    <property type="evidence" value="ECO:0007669"/>
    <property type="project" value="InterPro"/>
</dbReference>
<feature type="transmembrane region" description="Helical" evidence="4">
    <location>
        <begin position="37"/>
        <end position="60"/>
    </location>
</feature>
<feature type="transmembrane region" description="Helical" evidence="4">
    <location>
        <begin position="66"/>
        <end position="85"/>
    </location>
</feature>
<dbReference type="InterPro" id="IPR009057">
    <property type="entry name" value="Homeodomain-like_sf"/>
</dbReference>
<feature type="transmembrane region" description="Helical" evidence="4">
    <location>
        <begin position="132"/>
        <end position="154"/>
    </location>
</feature>
<keyword evidence="4" id="KW-1133">Transmembrane helix</keyword>
<reference evidence="6 7" key="1">
    <citation type="submission" date="2016-08" db="EMBL/GenBank/DDBJ databases">
        <title>Draft genome of Fabibacter sp. strain SK-8.</title>
        <authorList>
            <person name="Wong S.-K."/>
            <person name="Hamasaki K."/>
            <person name="Yoshizawa S."/>
        </authorList>
    </citation>
    <scope>NUCLEOTIDE SEQUENCE [LARGE SCALE GENOMIC DNA]</scope>
    <source>
        <strain evidence="6 7">SK-8</strain>
    </source>
</reference>
<dbReference type="InterPro" id="IPR018060">
    <property type="entry name" value="HTH_AraC"/>
</dbReference>
<keyword evidence="7" id="KW-1185">Reference proteome</keyword>
<keyword evidence="4" id="KW-0472">Membrane</keyword>
<gene>
    <name evidence="6" type="ORF">BFP71_15385</name>
</gene>
<evidence type="ECO:0000256" key="3">
    <source>
        <dbReference type="ARBA" id="ARBA00023163"/>
    </source>
</evidence>
<evidence type="ECO:0000256" key="2">
    <source>
        <dbReference type="ARBA" id="ARBA00023125"/>
    </source>
</evidence>
<keyword evidence="2" id="KW-0238">DNA-binding</keyword>
<protein>
    <recommendedName>
        <fullName evidence="5">HTH araC/xylS-type domain-containing protein</fullName>
    </recommendedName>
</protein>
<dbReference type="RefSeq" id="WP_069836326.1">
    <property type="nucleotide sequence ID" value="NZ_MDGQ01000005.1"/>
</dbReference>
<dbReference type="Pfam" id="PF12833">
    <property type="entry name" value="HTH_18"/>
    <property type="match status" value="1"/>
</dbReference>
<dbReference type="EMBL" id="MDGQ01000005">
    <property type="protein sequence ID" value="OEK04821.1"/>
    <property type="molecule type" value="Genomic_DNA"/>
</dbReference>
<keyword evidence="1" id="KW-0805">Transcription regulation</keyword>
<feature type="transmembrane region" description="Helical" evidence="4">
    <location>
        <begin position="6"/>
        <end position="25"/>
    </location>
</feature>
<evidence type="ECO:0000256" key="4">
    <source>
        <dbReference type="SAM" id="Phobius"/>
    </source>
</evidence>
<evidence type="ECO:0000259" key="5">
    <source>
        <dbReference type="PROSITE" id="PS01124"/>
    </source>
</evidence>
<sequence>MKFELIDIILSLGIVQGLFLAWALSKIKEQNRSANKVLVQLLLVTAFILTGRMLIAHQVAMNFFKWVSFVDCIIFLFGPLSYLYVRRLVVKSESEYSLSFWHYIPLIVCSGIFIYFNAVSVETRARLFQQGFVYWFFNGFEVIGLSGNIFYLVKNFRLLERYRKEEKKKLSNTQGFHRFLLIFLLTIAICLSFWIFSYINTYYFRRVYEYMSYDNIWITIPFLIYTVGYFSLKQPELFRILQSNDSKVSKEATKRLNDSETNVLKSALENLLVKDSIYLESDLTLAKLSALLSASPNDVSWLLNNVYQMSFYDFINGYRVRAFLKRIHNNDHAKQTILSIAMEVGFNSKSTFNKVFKEQMGLTPSQYIKSLNNKPQIA</sequence>
<dbReference type="PRINTS" id="PR00032">
    <property type="entry name" value="HTHARAC"/>
</dbReference>
<feature type="transmembrane region" description="Helical" evidence="4">
    <location>
        <begin position="216"/>
        <end position="232"/>
    </location>
</feature>